<organism evidence="9 10">
    <name type="scientific">Saccharothrix xinjiangensis</name>
    <dbReference type="NCBI Taxonomy" id="204798"/>
    <lineage>
        <taxon>Bacteria</taxon>
        <taxon>Bacillati</taxon>
        <taxon>Actinomycetota</taxon>
        <taxon>Actinomycetes</taxon>
        <taxon>Pseudonocardiales</taxon>
        <taxon>Pseudonocardiaceae</taxon>
        <taxon>Saccharothrix</taxon>
    </lineage>
</organism>
<evidence type="ECO:0000256" key="3">
    <source>
        <dbReference type="ARBA" id="ARBA00022475"/>
    </source>
</evidence>
<keyword evidence="2 7" id="KW-0813">Transport</keyword>
<comment type="similarity">
    <text evidence="7">Belongs to the binding-protein-dependent transport system permease family.</text>
</comment>
<feature type="transmembrane region" description="Helical" evidence="7">
    <location>
        <begin position="29"/>
        <end position="48"/>
    </location>
</feature>
<accession>A0ABV9XV84</accession>
<evidence type="ECO:0000313" key="10">
    <source>
        <dbReference type="Proteomes" id="UP001595833"/>
    </source>
</evidence>
<dbReference type="Gene3D" id="1.10.3720.10">
    <property type="entry name" value="MetI-like"/>
    <property type="match status" value="1"/>
</dbReference>
<keyword evidence="5 7" id="KW-1133">Transmembrane helix</keyword>
<evidence type="ECO:0000256" key="4">
    <source>
        <dbReference type="ARBA" id="ARBA00022692"/>
    </source>
</evidence>
<dbReference type="Proteomes" id="UP001595833">
    <property type="component" value="Unassembled WGS sequence"/>
</dbReference>
<dbReference type="CDD" id="cd06261">
    <property type="entry name" value="TM_PBP2"/>
    <property type="match status" value="1"/>
</dbReference>
<feature type="transmembrane region" description="Helical" evidence="7">
    <location>
        <begin position="91"/>
        <end position="115"/>
    </location>
</feature>
<evidence type="ECO:0000256" key="6">
    <source>
        <dbReference type="ARBA" id="ARBA00023136"/>
    </source>
</evidence>
<keyword evidence="4 7" id="KW-0812">Transmembrane</keyword>
<comment type="subcellular location">
    <subcellularLocation>
        <location evidence="1 7">Cell membrane</location>
        <topology evidence="1 7">Multi-pass membrane protein</topology>
    </subcellularLocation>
</comment>
<sequence>MTAVMGTRAARVRVAQRVSGVAPGGAGRIGLALLAAVVLAVVVGPWLVPHDPDALDRTAVLVAPGAEHLLGTDHLGRDQLARLLVGGRNSLLAVAAVLALGLAVGMVVGVVSGVLGGVVDTVLMRVVDVFLALPAMVLTLALLGVLGPGFGTMIIALTAGTWPGYARMARSYVMTGRDRPDVLAARLAGVGWLRAARRHLVPAAFGQLLVLVSLDVGYMVTSIAGLSFLGLGVQPPAAEWGAMLSNARLYLGQAPWLLLGPGVAIVLTVLAANLVGESLAGAHGDGDR</sequence>
<evidence type="ECO:0000256" key="2">
    <source>
        <dbReference type="ARBA" id="ARBA00022448"/>
    </source>
</evidence>
<evidence type="ECO:0000256" key="1">
    <source>
        <dbReference type="ARBA" id="ARBA00004651"/>
    </source>
</evidence>
<evidence type="ECO:0000313" key="9">
    <source>
        <dbReference type="EMBL" id="MFC5054196.1"/>
    </source>
</evidence>
<evidence type="ECO:0000259" key="8">
    <source>
        <dbReference type="PROSITE" id="PS50928"/>
    </source>
</evidence>
<name>A0ABV9XV84_9PSEU</name>
<feature type="transmembrane region" description="Helical" evidence="7">
    <location>
        <begin position="135"/>
        <end position="162"/>
    </location>
</feature>
<dbReference type="Pfam" id="PF00528">
    <property type="entry name" value="BPD_transp_1"/>
    <property type="match status" value="1"/>
</dbReference>
<dbReference type="InterPro" id="IPR035906">
    <property type="entry name" value="MetI-like_sf"/>
</dbReference>
<dbReference type="PANTHER" id="PTHR43386:SF1">
    <property type="entry name" value="D,D-DIPEPTIDE TRANSPORT SYSTEM PERMEASE PROTEIN DDPC-RELATED"/>
    <property type="match status" value="1"/>
</dbReference>
<evidence type="ECO:0000256" key="7">
    <source>
        <dbReference type="RuleBase" id="RU363032"/>
    </source>
</evidence>
<dbReference type="SUPFAM" id="SSF161098">
    <property type="entry name" value="MetI-like"/>
    <property type="match status" value="1"/>
</dbReference>
<protein>
    <submittedName>
        <fullName evidence="9">ABC transporter permease</fullName>
    </submittedName>
</protein>
<comment type="caution">
    <text evidence="9">The sequence shown here is derived from an EMBL/GenBank/DDBJ whole genome shotgun (WGS) entry which is preliminary data.</text>
</comment>
<feature type="transmembrane region" description="Helical" evidence="7">
    <location>
        <begin position="208"/>
        <end position="233"/>
    </location>
</feature>
<dbReference type="EMBL" id="JBHSJB010000009">
    <property type="protein sequence ID" value="MFC5054196.1"/>
    <property type="molecule type" value="Genomic_DNA"/>
</dbReference>
<gene>
    <name evidence="9" type="ORF">ACFPFM_10545</name>
</gene>
<reference evidence="10" key="1">
    <citation type="journal article" date="2019" name="Int. J. Syst. Evol. Microbiol.">
        <title>The Global Catalogue of Microorganisms (GCM) 10K type strain sequencing project: providing services to taxonomists for standard genome sequencing and annotation.</title>
        <authorList>
            <consortium name="The Broad Institute Genomics Platform"/>
            <consortium name="The Broad Institute Genome Sequencing Center for Infectious Disease"/>
            <person name="Wu L."/>
            <person name="Ma J."/>
        </authorList>
    </citation>
    <scope>NUCLEOTIDE SEQUENCE [LARGE SCALE GENOMIC DNA]</scope>
    <source>
        <strain evidence="10">KCTC 12848</strain>
    </source>
</reference>
<dbReference type="InterPro" id="IPR000515">
    <property type="entry name" value="MetI-like"/>
</dbReference>
<dbReference type="InterPro" id="IPR025966">
    <property type="entry name" value="OppC_N"/>
</dbReference>
<keyword evidence="6 7" id="KW-0472">Membrane</keyword>
<proteinExistence type="inferred from homology"/>
<dbReference type="RefSeq" id="WP_344042745.1">
    <property type="nucleotide sequence ID" value="NZ_BAAAKE010000036.1"/>
</dbReference>
<feature type="transmembrane region" description="Helical" evidence="7">
    <location>
        <begin position="253"/>
        <end position="275"/>
    </location>
</feature>
<evidence type="ECO:0000256" key="5">
    <source>
        <dbReference type="ARBA" id="ARBA00022989"/>
    </source>
</evidence>
<feature type="domain" description="ABC transmembrane type-1" evidence="8">
    <location>
        <begin position="87"/>
        <end position="276"/>
    </location>
</feature>
<dbReference type="PROSITE" id="PS50928">
    <property type="entry name" value="ABC_TM1"/>
    <property type="match status" value="1"/>
</dbReference>
<keyword evidence="10" id="KW-1185">Reference proteome</keyword>
<dbReference type="PANTHER" id="PTHR43386">
    <property type="entry name" value="OLIGOPEPTIDE TRANSPORT SYSTEM PERMEASE PROTEIN APPC"/>
    <property type="match status" value="1"/>
</dbReference>
<dbReference type="InterPro" id="IPR050366">
    <property type="entry name" value="BP-dependent_transpt_permease"/>
</dbReference>
<keyword evidence="3" id="KW-1003">Cell membrane</keyword>
<dbReference type="Pfam" id="PF12911">
    <property type="entry name" value="OppC_N"/>
    <property type="match status" value="1"/>
</dbReference>